<comment type="caution">
    <text evidence="3">The sequence shown here is derived from an EMBL/GenBank/DDBJ whole genome shotgun (WGS) entry which is preliminary data.</text>
</comment>
<dbReference type="RefSeq" id="WP_123783422.1">
    <property type="nucleotide sequence ID" value="NZ_RKIK01000095.1"/>
</dbReference>
<dbReference type="Gene3D" id="2.40.370.10">
    <property type="entry name" value="AttH-like domain"/>
    <property type="match status" value="2"/>
</dbReference>
<organism evidence="3 4">
    <name type="scientific">Vibrio ponticus</name>
    <dbReference type="NCBI Taxonomy" id="265668"/>
    <lineage>
        <taxon>Bacteria</taxon>
        <taxon>Pseudomonadati</taxon>
        <taxon>Pseudomonadota</taxon>
        <taxon>Gammaproteobacteria</taxon>
        <taxon>Vibrionales</taxon>
        <taxon>Vibrionaceae</taxon>
        <taxon>Vibrio</taxon>
    </lineage>
</organism>
<gene>
    <name evidence="3" type="ORF">EGH82_20175</name>
</gene>
<evidence type="ECO:0000256" key="1">
    <source>
        <dbReference type="SAM" id="Phobius"/>
    </source>
</evidence>
<dbReference type="InterPro" id="IPR023374">
    <property type="entry name" value="AttH-like_dom_sf"/>
</dbReference>
<dbReference type="AlphaFoldDB" id="A0A3N3DUK8"/>
<keyword evidence="1" id="KW-0472">Membrane</keyword>
<dbReference type="InterPro" id="IPR010791">
    <property type="entry name" value="AttH_dom"/>
</dbReference>
<keyword evidence="1" id="KW-0812">Transmembrane</keyword>
<dbReference type="SUPFAM" id="SSF159245">
    <property type="entry name" value="AttH-like"/>
    <property type="match status" value="1"/>
</dbReference>
<feature type="transmembrane region" description="Helical" evidence="1">
    <location>
        <begin position="12"/>
        <end position="33"/>
    </location>
</feature>
<feature type="domain" description="AttH" evidence="2">
    <location>
        <begin position="84"/>
        <end position="252"/>
    </location>
</feature>
<proteinExistence type="predicted"/>
<dbReference type="EMBL" id="RKIK01000095">
    <property type="protein sequence ID" value="ROV58066.1"/>
    <property type="molecule type" value="Genomic_DNA"/>
</dbReference>
<name>A0A3N3DUK8_9VIBR</name>
<reference evidence="3 4" key="1">
    <citation type="submission" date="2018-11" db="EMBL/GenBank/DDBJ databases">
        <title>Vibrio ponticus strain CAIM 1751 pathogenic for the snapper Lutjanus guttatus.</title>
        <authorList>
            <person name="Soto-Rodriguez S."/>
            <person name="Lozano-Olvera R."/>
            <person name="Gomez-Gil B."/>
        </authorList>
    </citation>
    <scope>NUCLEOTIDE SEQUENCE [LARGE SCALE GENOMIC DNA]</scope>
    <source>
        <strain evidence="3 4">CAIM 1751</strain>
    </source>
</reference>
<dbReference type="Pfam" id="PF17186">
    <property type="entry name" value="Lipocalin_9"/>
    <property type="match status" value="1"/>
</dbReference>
<sequence length="378" mass="42221">MKRTTKKNSRFTRLALNLVVAIGLALAFIYIFAGESQDVSVNSMNSQADLLYTQTTEEFKAVTADNPVAIPRDVGQNTAYQHAWWHLFANVQDKAGNRYGIQWSYFRISNNPQDVPGWQNSQLYISHIVVSNDARVWKEQRIARGGIGQAGVVNEPFKLWLDNWSWTSLNGTPFPGELKVDTDQFSVHLSSTVAGPYVLPGERGYVSKGENNKLASHNLTAPFVDVSGELKLGNGSSIRVQGQAWMSKEWGSGLLDVKQKGWDWFVFHLDNQTTLSVHHYRYQDAPNHVVATLSTNSGKVIAINPEDIAIVALGEEILAGQKSIPLRWQITVPKYGIDLTTQAQNTNLWLPFVMPYWEGPVTTIGSHRIQGFMQLAGY</sequence>
<evidence type="ECO:0000313" key="3">
    <source>
        <dbReference type="EMBL" id="ROV58066.1"/>
    </source>
</evidence>
<evidence type="ECO:0000259" key="2">
    <source>
        <dbReference type="Pfam" id="PF07143"/>
    </source>
</evidence>
<dbReference type="Proteomes" id="UP000278792">
    <property type="component" value="Unassembled WGS sequence"/>
</dbReference>
<protein>
    <submittedName>
        <fullName evidence="3">Carotenoid 1,2-hydratase</fullName>
    </submittedName>
</protein>
<keyword evidence="1" id="KW-1133">Transmembrane helix</keyword>
<dbReference type="PANTHER" id="PTHR38591:SF1">
    <property type="entry name" value="BLL1000 PROTEIN"/>
    <property type="match status" value="1"/>
</dbReference>
<dbReference type="Pfam" id="PF07143">
    <property type="entry name" value="CrtC"/>
    <property type="match status" value="1"/>
</dbReference>
<accession>A0A3N3DUK8</accession>
<dbReference type="PANTHER" id="PTHR38591">
    <property type="entry name" value="HYDROLASE"/>
    <property type="match status" value="1"/>
</dbReference>
<evidence type="ECO:0000313" key="4">
    <source>
        <dbReference type="Proteomes" id="UP000278792"/>
    </source>
</evidence>